<dbReference type="EMBL" id="JABXBU010000011">
    <property type="protein sequence ID" value="KAF8791328.1"/>
    <property type="molecule type" value="Genomic_DNA"/>
</dbReference>
<dbReference type="GO" id="GO:0005811">
    <property type="term" value="C:lipid droplet"/>
    <property type="evidence" value="ECO:0007669"/>
    <property type="project" value="TreeGrafter"/>
</dbReference>
<sequence>MTLQGWRAKIVVSIIKFLVLIYDIISFPIYFIIDKPWNRWKLQKIVWSKLEDEQDPYSCYVRQVRGKMPAEDGMQTMDQLFRSAVEKYGERECYGVRELLGEEMEEAKSGKKFKKMNLGEYKWLTYNEVVKMVDRVSQGLWHAGVRSKKPVILLAETRLEWIVTAQACFRINVPVVTLYTTLGSDGIVHGITETEVTHIITSPEQMPELKKMLPRVPTITHLIYMGEKRPDLEDGIPSSVKALSFSEMESSLKDSSEVSFTPPKPEDLAILMYTSGSTGIPKGVMITHKNVITTVKGFDEILSNSSFQLHEKDTYIAYLPAAHILEMATECLLSYLGIRVGFSSPQTLTDFSTAIKRGEKGDLKQLKPTLMVAVPLMLDRIRKSILQLAGKEGTFTRLMFDFAVSYKKFWSEKGFRTPRLDKKLLKTYRDFMGGELRIIMCGSAPLSADTQSFIRDCLNVHVLQGYGLTESSACATIMDIDDYSIGRVGAPVSTCKLRLVNWEEGNYYVTDKPNPRGEVVLGGDCLTLGYFKKPKQTQEAFRIEGGNRWFYTGDIGEVFPDGTLKIIDRKKDLVKLQFGEYVALGKVEAELKTYPLVENICVFGSGLHVYLIALVIPNQAFLKGIAKELGKENLSFEEMCSDKEITKEVAERIQDFGKKCGLRGAEIPKKVKLCTEEWNPESGLVTAAFKIRRKNIENHYKSVIDNMYSESKQNGSFFPRLFEGTDSLRREKYIYKVCKEMDLNKQLSSSKNVFKMAGQKRGD</sequence>
<reference evidence="10" key="2">
    <citation type="submission" date="2020-06" db="EMBL/GenBank/DDBJ databases">
        <authorList>
            <person name="Sheffer M."/>
        </authorList>
    </citation>
    <scope>NUCLEOTIDE SEQUENCE</scope>
</reference>
<evidence type="ECO:0000313" key="11">
    <source>
        <dbReference type="Proteomes" id="UP000807504"/>
    </source>
</evidence>
<dbReference type="GO" id="GO:0090433">
    <property type="term" value="F:palmitoyl-CoA ligase activity"/>
    <property type="evidence" value="ECO:0007669"/>
    <property type="project" value="TreeGrafter"/>
</dbReference>
<feature type="domain" description="AMP-dependent synthetase/ligase" evidence="9">
    <location>
        <begin position="119"/>
        <end position="531"/>
    </location>
</feature>
<protein>
    <recommendedName>
        <fullName evidence="6">long-chain-fatty-acid--CoA ligase</fullName>
        <ecNumber evidence="6">6.2.1.3</ecNumber>
    </recommendedName>
</protein>
<dbReference type="InterPro" id="IPR000873">
    <property type="entry name" value="AMP-dep_synth/lig_dom"/>
</dbReference>
<dbReference type="GO" id="GO:0030182">
    <property type="term" value="P:neuron differentiation"/>
    <property type="evidence" value="ECO:0007669"/>
    <property type="project" value="TreeGrafter"/>
</dbReference>
<dbReference type="Pfam" id="PF00501">
    <property type="entry name" value="AMP-binding"/>
    <property type="match status" value="1"/>
</dbReference>
<dbReference type="GO" id="GO:0005886">
    <property type="term" value="C:plasma membrane"/>
    <property type="evidence" value="ECO:0007669"/>
    <property type="project" value="TreeGrafter"/>
</dbReference>
<evidence type="ECO:0000256" key="2">
    <source>
        <dbReference type="ARBA" id="ARBA00022598"/>
    </source>
</evidence>
<dbReference type="GO" id="GO:0005783">
    <property type="term" value="C:endoplasmic reticulum"/>
    <property type="evidence" value="ECO:0007669"/>
    <property type="project" value="TreeGrafter"/>
</dbReference>
<dbReference type="PANTHER" id="PTHR43272">
    <property type="entry name" value="LONG-CHAIN-FATTY-ACID--COA LIGASE"/>
    <property type="match status" value="1"/>
</dbReference>
<accession>A0A8T0FM74</accession>
<keyword evidence="5" id="KW-0067">ATP-binding</keyword>
<evidence type="ECO:0000256" key="1">
    <source>
        <dbReference type="ARBA" id="ARBA00006432"/>
    </source>
</evidence>
<evidence type="ECO:0000256" key="5">
    <source>
        <dbReference type="ARBA" id="ARBA00022840"/>
    </source>
</evidence>
<dbReference type="GO" id="GO:0005524">
    <property type="term" value="F:ATP binding"/>
    <property type="evidence" value="ECO:0007669"/>
    <property type="project" value="UniProtKB-KW"/>
</dbReference>
<keyword evidence="11" id="KW-1185">Reference proteome</keyword>
<comment type="similarity">
    <text evidence="1">Belongs to the ATP-dependent AMP-binding enzyme family.</text>
</comment>
<keyword evidence="8" id="KW-1133">Transmembrane helix</keyword>
<evidence type="ECO:0000313" key="10">
    <source>
        <dbReference type="EMBL" id="KAF8791328.1"/>
    </source>
</evidence>
<evidence type="ECO:0000259" key="9">
    <source>
        <dbReference type="Pfam" id="PF00501"/>
    </source>
</evidence>
<dbReference type="Proteomes" id="UP000807504">
    <property type="component" value="Unassembled WGS sequence"/>
</dbReference>
<reference evidence="10" key="1">
    <citation type="journal article" date="2020" name="bioRxiv">
        <title>Chromosome-level reference genome of the European wasp spider Argiope bruennichi: a resource for studies on range expansion and evolutionary adaptation.</title>
        <authorList>
            <person name="Sheffer M.M."/>
            <person name="Hoppe A."/>
            <person name="Krehenwinkel H."/>
            <person name="Uhl G."/>
            <person name="Kuss A.W."/>
            <person name="Jensen L."/>
            <person name="Jensen C."/>
            <person name="Gillespie R.G."/>
            <person name="Hoff K.J."/>
            <person name="Prost S."/>
        </authorList>
    </citation>
    <scope>NUCLEOTIDE SEQUENCE</scope>
</reference>
<dbReference type="GO" id="GO:0035336">
    <property type="term" value="P:long-chain fatty-acyl-CoA metabolic process"/>
    <property type="evidence" value="ECO:0007669"/>
    <property type="project" value="TreeGrafter"/>
</dbReference>
<proteinExistence type="inferred from homology"/>
<keyword evidence="4" id="KW-0276">Fatty acid metabolism</keyword>
<comment type="catalytic activity">
    <reaction evidence="7">
        <text>a long-chain fatty acid + ATP + CoA = a long-chain fatty acyl-CoA + AMP + diphosphate</text>
        <dbReference type="Rhea" id="RHEA:15421"/>
        <dbReference type="ChEBI" id="CHEBI:30616"/>
        <dbReference type="ChEBI" id="CHEBI:33019"/>
        <dbReference type="ChEBI" id="CHEBI:57287"/>
        <dbReference type="ChEBI" id="CHEBI:57560"/>
        <dbReference type="ChEBI" id="CHEBI:83139"/>
        <dbReference type="ChEBI" id="CHEBI:456215"/>
        <dbReference type="EC" id="6.2.1.3"/>
    </reaction>
</comment>
<keyword evidence="3" id="KW-0547">Nucleotide-binding</keyword>
<dbReference type="AlphaFoldDB" id="A0A8T0FM74"/>
<evidence type="ECO:0000256" key="4">
    <source>
        <dbReference type="ARBA" id="ARBA00022832"/>
    </source>
</evidence>
<evidence type="ECO:0000256" key="8">
    <source>
        <dbReference type="SAM" id="Phobius"/>
    </source>
</evidence>
<gene>
    <name evidence="10" type="ORF">HNY73_006215</name>
</gene>
<evidence type="ECO:0000256" key="3">
    <source>
        <dbReference type="ARBA" id="ARBA00022741"/>
    </source>
</evidence>
<keyword evidence="2 10" id="KW-0436">Ligase</keyword>
<dbReference type="SUPFAM" id="SSF56801">
    <property type="entry name" value="Acetyl-CoA synthetase-like"/>
    <property type="match status" value="1"/>
</dbReference>
<dbReference type="PROSITE" id="PS00455">
    <property type="entry name" value="AMP_BINDING"/>
    <property type="match status" value="1"/>
</dbReference>
<dbReference type="PANTHER" id="PTHR43272:SF83">
    <property type="entry name" value="ACYL-COA SYNTHETASE LONG-CHAIN, ISOFORM J"/>
    <property type="match status" value="1"/>
</dbReference>
<name>A0A8T0FM74_ARGBR</name>
<comment type="caution">
    <text evidence="10">The sequence shown here is derived from an EMBL/GenBank/DDBJ whole genome shotgun (WGS) entry which is preliminary data.</text>
</comment>
<keyword evidence="4" id="KW-0443">Lipid metabolism</keyword>
<evidence type="ECO:0000256" key="6">
    <source>
        <dbReference type="ARBA" id="ARBA00026121"/>
    </source>
</evidence>
<organism evidence="10 11">
    <name type="scientific">Argiope bruennichi</name>
    <name type="common">Wasp spider</name>
    <name type="synonym">Aranea bruennichi</name>
    <dbReference type="NCBI Taxonomy" id="94029"/>
    <lineage>
        <taxon>Eukaryota</taxon>
        <taxon>Metazoa</taxon>
        <taxon>Ecdysozoa</taxon>
        <taxon>Arthropoda</taxon>
        <taxon>Chelicerata</taxon>
        <taxon>Arachnida</taxon>
        <taxon>Araneae</taxon>
        <taxon>Araneomorphae</taxon>
        <taxon>Entelegynae</taxon>
        <taxon>Araneoidea</taxon>
        <taxon>Araneidae</taxon>
        <taxon>Argiope</taxon>
    </lineage>
</organism>
<dbReference type="InterPro" id="IPR020845">
    <property type="entry name" value="AMP-binding_CS"/>
</dbReference>
<evidence type="ECO:0000256" key="7">
    <source>
        <dbReference type="ARBA" id="ARBA00036813"/>
    </source>
</evidence>
<keyword evidence="8" id="KW-0472">Membrane</keyword>
<dbReference type="Gene3D" id="3.40.50.12780">
    <property type="entry name" value="N-terminal domain of ligase-like"/>
    <property type="match status" value="1"/>
</dbReference>
<feature type="transmembrane region" description="Helical" evidence="8">
    <location>
        <begin position="12"/>
        <end position="33"/>
    </location>
</feature>
<keyword evidence="8" id="KW-0812">Transmembrane</keyword>
<dbReference type="EC" id="6.2.1.3" evidence="6"/>
<dbReference type="InterPro" id="IPR042099">
    <property type="entry name" value="ANL_N_sf"/>
</dbReference>